<dbReference type="EMBL" id="BK059104">
    <property type="protein sequence ID" value="DAE30397.1"/>
    <property type="molecule type" value="Genomic_DNA"/>
</dbReference>
<sequence length="52" mass="6101">MLGFVMTPVFVFMLPKHERMDEIAYKRGQVVSEFRRAVAWIIDIVVIIFDGE</sequence>
<accession>A0A8S5RH43</accession>
<protein>
    <submittedName>
        <fullName evidence="1">Uncharacterized protein</fullName>
    </submittedName>
</protein>
<evidence type="ECO:0000313" key="1">
    <source>
        <dbReference type="EMBL" id="DAE30397.1"/>
    </source>
</evidence>
<organism evidence="1">
    <name type="scientific">virus sp. ctiha2</name>
    <dbReference type="NCBI Taxonomy" id="2827299"/>
    <lineage>
        <taxon>Viruses</taxon>
    </lineage>
</organism>
<reference evidence="1" key="1">
    <citation type="journal article" date="2021" name="Proc. Natl. Acad. Sci. U.S.A.">
        <title>A Catalog of Tens of Thousands of Viruses from Human Metagenomes Reveals Hidden Associations with Chronic Diseases.</title>
        <authorList>
            <person name="Tisza M.J."/>
            <person name="Buck C.B."/>
        </authorList>
    </citation>
    <scope>NUCLEOTIDE SEQUENCE</scope>
    <source>
        <strain evidence="1">Ctiha2</strain>
    </source>
</reference>
<proteinExistence type="predicted"/>
<name>A0A8S5RH43_9VIRU</name>